<keyword evidence="4 7" id="KW-1133">Transmembrane helix</keyword>
<dbReference type="PANTHER" id="PTHR30178">
    <property type="entry name" value="INNER MEMBRANE PROTEIN YAAH"/>
    <property type="match status" value="1"/>
</dbReference>
<comment type="caution">
    <text evidence="8">The sequence shown here is derived from an EMBL/GenBank/DDBJ whole genome shotgun (WGS) entry which is preliminary data.</text>
</comment>
<feature type="transmembrane region" description="Helical" evidence="7">
    <location>
        <begin position="226"/>
        <end position="247"/>
    </location>
</feature>
<proteinExistence type="inferred from homology"/>
<feature type="transmembrane region" description="Helical" evidence="7">
    <location>
        <begin position="139"/>
        <end position="161"/>
    </location>
</feature>
<evidence type="ECO:0000256" key="2">
    <source>
        <dbReference type="ARBA" id="ARBA00005587"/>
    </source>
</evidence>
<dbReference type="EMBL" id="LHPF02000043">
    <property type="protein sequence ID" value="PSC68057.1"/>
    <property type="molecule type" value="Genomic_DNA"/>
</dbReference>
<dbReference type="PANTHER" id="PTHR30178:SF3">
    <property type="entry name" value="SUCCINATE-ACETATE_PROTON SYMPORTER SATP"/>
    <property type="match status" value="1"/>
</dbReference>
<dbReference type="NCBIfam" id="NF038013">
    <property type="entry name" value="AceTr_1"/>
    <property type="match status" value="1"/>
</dbReference>
<evidence type="ECO:0000313" key="9">
    <source>
        <dbReference type="Proteomes" id="UP000239649"/>
    </source>
</evidence>
<dbReference type="OrthoDB" id="2013617at2759"/>
<evidence type="ECO:0000256" key="1">
    <source>
        <dbReference type="ARBA" id="ARBA00004141"/>
    </source>
</evidence>
<dbReference type="Proteomes" id="UP000239649">
    <property type="component" value="Unassembled WGS sequence"/>
</dbReference>
<feature type="transmembrane region" description="Helical" evidence="7">
    <location>
        <begin position="112"/>
        <end position="132"/>
    </location>
</feature>
<evidence type="ECO:0000256" key="5">
    <source>
        <dbReference type="ARBA" id="ARBA00023136"/>
    </source>
</evidence>
<feature type="region of interest" description="Disordered" evidence="6">
    <location>
        <begin position="312"/>
        <end position="331"/>
    </location>
</feature>
<feature type="transmembrane region" description="Helical" evidence="7">
    <location>
        <begin position="181"/>
        <end position="214"/>
    </location>
</feature>
<dbReference type="GO" id="GO:0071422">
    <property type="term" value="P:succinate transmembrane transport"/>
    <property type="evidence" value="ECO:0007669"/>
    <property type="project" value="TreeGrafter"/>
</dbReference>
<dbReference type="InterPro" id="IPR000791">
    <property type="entry name" value="Gpr1/Fun34/SatP-like"/>
</dbReference>
<dbReference type="AlphaFoldDB" id="A0A2P6V1U1"/>
<comment type="similarity">
    <text evidence="2">Belongs to the acetate uptake transporter (AceTr) (TC 2.A.96) family.</text>
</comment>
<sequence length="331" mass="35264">MAGTQVNPAYEPAAEAASLTPRIASAFSQPSAPGSYAAGANGAGVNEAMVLLIDRIDRMTNTMQRHTTGHYIRGYGALDIANPAPLGFMAFSLATCLYMTQQAGLTEASTQFISFSVGMFFGGATMLVVAVLEIFRRNTLGATAFGTFGSFWISVGVYGVIRTSGVFFLDSPKGLEALTALFGVAAVGFMVVSIAINLALPLVFFMIAMMFFLLSAGTTRENVGKAAGWWGIFTSALAFYIGLAMLFEDMWGKEVLPLFYTKIYKKHAKMLFPRVSEHDPLSLTAGVPYPGRPELRAGDNLSALAITPSLATMPRGHSSKAGGDKRPAEMV</sequence>
<feature type="transmembrane region" description="Helical" evidence="7">
    <location>
        <begin position="80"/>
        <end position="100"/>
    </location>
</feature>
<dbReference type="InterPro" id="IPR047623">
    <property type="entry name" value="SatP"/>
</dbReference>
<name>A0A2P6V1U1_9CHLO</name>
<keyword evidence="5 7" id="KW-0472">Membrane</keyword>
<feature type="compositionally biased region" description="Basic and acidic residues" evidence="6">
    <location>
        <begin position="322"/>
        <end position="331"/>
    </location>
</feature>
<evidence type="ECO:0000256" key="7">
    <source>
        <dbReference type="SAM" id="Phobius"/>
    </source>
</evidence>
<evidence type="ECO:0000256" key="3">
    <source>
        <dbReference type="ARBA" id="ARBA00022692"/>
    </source>
</evidence>
<accession>A0A2P6V1U1</accession>
<dbReference type="Pfam" id="PF01184">
    <property type="entry name" value="Gpr1_Fun34_YaaH"/>
    <property type="match status" value="1"/>
</dbReference>
<reference evidence="8 9" key="1">
    <citation type="journal article" date="2018" name="Plant J.">
        <title>Genome sequences of Chlorella sorokiniana UTEX 1602 and Micractinium conductrix SAG 241.80: implications to maltose excretion by a green alga.</title>
        <authorList>
            <person name="Arriola M.B."/>
            <person name="Velmurugan N."/>
            <person name="Zhang Y."/>
            <person name="Plunkett M.H."/>
            <person name="Hondzo H."/>
            <person name="Barney B.M."/>
        </authorList>
    </citation>
    <scope>NUCLEOTIDE SEQUENCE [LARGE SCALE GENOMIC DNA]</scope>
    <source>
        <strain evidence="8 9">SAG 241.80</strain>
    </source>
</reference>
<comment type="subcellular location">
    <subcellularLocation>
        <location evidence="1">Membrane</location>
        <topology evidence="1">Multi-pass membrane protein</topology>
    </subcellularLocation>
</comment>
<dbReference type="STRING" id="554055.A0A2P6V1U1"/>
<protein>
    <submittedName>
        <fullName evidence="8">Cation symporter</fullName>
    </submittedName>
</protein>
<organism evidence="8 9">
    <name type="scientific">Micractinium conductrix</name>
    <dbReference type="NCBI Taxonomy" id="554055"/>
    <lineage>
        <taxon>Eukaryota</taxon>
        <taxon>Viridiplantae</taxon>
        <taxon>Chlorophyta</taxon>
        <taxon>core chlorophytes</taxon>
        <taxon>Trebouxiophyceae</taxon>
        <taxon>Chlorellales</taxon>
        <taxon>Chlorellaceae</taxon>
        <taxon>Chlorella clade</taxon>
        <taxon>Micractinium</taxon>
    </lineage>
</organism>
<keyword evidence="9" id="KW-1185">Reference proteome</keyword>
<evidence type="ECO:0000256" key="6">
    <source>
        <dbReference type="SAM" id="MobiDB-lite"/>
    </source>
</evidence>
<gene>
    <name evidence="8" type="ORF">C2E20_8355</name>
</gene>
<keyword evidence="3 7" id="KW-0812">Transmembrane</keyword>
<evidence type="ECO:0000313" key="8">
    <source>
        <dbReference type="EMBL" id="PSC68057.1"/>
    </source>
</evidence>
<dbReference type="GO" id="GO:0005886">
    <property type="term" value="C:plasma membrane"/>
    <property type="evidence" value="ECO:0007669"/>
    <property type="project" value="TreeGrafter"/>
</dbReference>
<dbReference type="GO" id="GO:0015360">
    <property type="term" value="F:acetate:proton symporter activity"/>
    <property type="evidence" value="ECO:0007669"/>
    <property type="project" value="TreeGrafter"/>
</dbReference>
<evidence type="ECO:0000256" key="4">
    <source>
        <dbReference type="ARBA" id="ARBA00022989"/>
    </source>
</evidence>